<dbReference type="KEGG" id="fte:Fluta_0822"/>
<proteinExistence type="predicted"/>
<dbReference type="PROSITE" id="PS50206">
    <property type="entry name" value="RHODANESE_3"/>
    <property type="match status" value="1"/>
</dbReference>
<dbReference type="InterPro" id="IPR001763">
    <property type="entry name" value="Rhodanese-like_dom"/>
</dbReference>
<gene>
    <name evidence="2" type="ordered locus">Fluta_0822</name>
</gene>
<evidence type="ECO:0000313" key="3">
    <source>
        <dbReference type="Proteomes" id="UP000007463"/>
    </source>
</evidence>
<dbReference type="RefSeq" id="WP_013685597.1">
    <property type="nucleotide sequence ID" value="NC_015321.1"/>
</dbReference>
<evidence type="ECO:0000259" key="1">
    <source>
        <dbReference type="PROSITE" id="PS50206"/>
    </source>
</evidence>
<keyword evidence="3" id="KW-1185">Reference proteome</keyword>
<dbReference type="eggNOG" id="COG0607">
    <property type="taxonomic scope" value="Bacteria"/>
</dbReference>
<reference evidence="2 3" key="1">
    <citation type="journal article" date="2011" name="Stand. Genomic Sci.">
        <title>Complete genome sequence of the gliding freshwater bacterium Fluviicola taffensis type strain (RW262).</title>
        <authorList>
            <person name="Woyke T."/>
            <person name="Chertkov O."/>
            <person name="Lapidus A."/>
            <person name="Nolan M."/>
            <person name="Lucas S."/>
            <person name="Del Rio T.G."/>
            <person name="Tice H."/>
            <person name="Cheng J.F."/>
            <person name="Tapia R."/>
            <person name="Han C."/>
            <person name="Goodwin L."/>
            <person name="Pitluck S."/>
            <person name="Liolios K."/>
            <person name="Pagani I."/>
            <person name="Ivanova N."/>
            <person name="Huntemann M."/>
            <person name="Mavromatis K."/>
            <person name="Mikhailova N."/>
            <person name="Pati A."/>
            <person name="Chen A."/>
            <person name="Palaniappan K."/>
            <person name="Land M."/>
            <person name="Hauser L."/>
            <person name="Brambilla E.M."/>
            <person name="Rohde M."/>
            <person name="Mwirichia R."/>
            <person name="Sikorski J."/>
            <person name="Tindall B.J."/>
            <person name="Goker M."/>
            <person name="Bristow J."/>
            <person name="Eisen J.A."/>
            <person name="Markowitz V."/>
            <person name="Hugenholtz P."/>
            <person name="Klenk H.P."/>
            <person name="Kyrpides N.C."/>
        </authorList>
    </citation>
    <scope>NUCLEOTIDE SEQUENCE [LARGE SCALE GENOMIC DNA]</scope>
    <source>
        <strain evidence="3">DSM 16823 / RW262 / RW262</strain>
    </source>
</reference>
<dbReference type="AlphaFoldDB" id="F2IIW8"/>
<dbReference type="Pfam" id="PF00581">
    <property type="entry name" value="Rhodanese"/>
    <property type="match status" value="1"/>
</dbReference>
<dbReference type="STRING" id="755732.Fluta_0822"/>
<reference evidence="3" key="2">
    <citation type="submission" date="2011-02" db="EMBL/GenBank/DDBJ databases">
        <title>The complete genome of Fluviicola taffensis DSM 16823.</title>
        <authorList>
            <consortium name="US DOE Joint Genome Institute (JGI-PGF)"/>
            <person name="Lucas S."/>
            <person name="Copeland A."/>
            <person name="Lapidus A."/>
            <person name="Bruce D."/>
            <person name="Goodwin L."/>
            <person name="Pitluck S."/>
            <person name="Kyrpides N."/>
            <person name="Mavromatis K."/>
            <person name="Ivanova N."/>
            <person name="Mikhailova N."/>
            <person name="Pagani I."/>
            <person name="Chertkov O."/>
            <person name="Detter J.C."/>
            <person name="Han C."/>
            <person name="Tapia R."/>
            <person name="Land M."/>
            <person name="Hauser L."/>
            <person name="Markowitz V."/>
            <person name="Cheng J.-F."/>
            <person name="Hugenholtz P."/>
            <person name="Woyke T."/>
            <person name="Wu D."/>
            <person name="Tindall B."/>
            <person name="Pomrenke H.G."/>
            <person name="Brambilla E."/>
            <person name="Klenk H.-P."/>
            <person name="Eisen J.A."/>
        </authorList>
    </citation>
    <scope>NUCLEOTIDE SEQUENCE [LARGE SCALE GENOMIC DNA]</scope>
    <source>
        <strain evidence="3">DSM 16823 / RW262 / RW262</strain>
    </source>
</reference>
<organism evidence="2 3">
    <name type="scientific">Fluviicola taffensis (strain DSM 16823 / NCIMB 13979 / RW262)</name>
    <dbReference type="NCBI Taxonomy" id="755732"/>
    <lineage>
        <taxon>Bacteria</taxon>
        <taxon>Pseudomonadati</taxon>
        <taxon>Bacteroidota</taxon>
        <taxon>Flavobacteriia</taxon>
        <taxon>Flavobacteriales</taxon>
        <taxon>Crocinitomicaceae</taxon>
        <taxon>Fluviicola</taxon>
    </lineage>
</organism>
<dbReference type="PANTHER" id="PTHR43031:SF17">
    <property type="entry name" value="SULFURTRANSFERASE YTWF-RELATED"/>
    <property type="match status" value="1"/>
</dbReference>
<accession>F2IIW8</accession>
<dbReference type="OrthoDB" id="9808735at2"/>
<dbReference type="EMBL" id="CP002542">
    <property type="protein sequence ID" value="AEA42825.1"/>
    <property type="molecule type" value="Genomic_DNA"/>
</dbReference>
<dbReference type="Gene3D" id="3.40.250.10">
    <property type="entry name" value="Rhodanese-like domain"/>
    <property type="match status" value="1"/>
</dbReference>
<feature type="domain" description="Rhodanese" evidence="1">
    <location>
        <begin position="15"/>
        <end position="103"/>
    </location>
</feature>
<dbReference type="HOGENOM" id="CLU_089574_13_3_10"/>
<dbReference type="InterPro" id="IPR050229">
    <property type="entry name" value="GlpE_sulfurtransferase"/>
</dbReference>
<name>F2IIW8_FLUTR</name>
<sequence>MKSITVTELKSWKDANEDFQLIDVRESYENDICTLNGILIPMNEVPAEFRQIDKDKKVVVHCRSGKRSANVIQFLEQEHGYTNLYNLEGGILAWIEEVDPSIEAY</sequence>
<evidence type="ECO:0000313" key="2">
    <source>
        <dbReference type="EMBL" id="AEA42825.1"/>
    </source>
</evidence>
<dbReference type="SUPFAM" id="SSF52821">
    <property type="entry name" value="Rhodanese/Cell cycle control phosphatase"/>
    <property type="match status" value="1"/>
</dbReference>
<dbReference type="SMART" id="SM00450">
    <property type="entry name" value="RHOD"/>
    <property type="match status" value="1"/>
</dbReference>
<dbReference type="Proteomes" id="UP000007463">
    <property type="component" value="Chromosome"/>
</dbReference>
<dbReference type="PANTHER" id="PTHR43031">
    <property type="entry name" value="FAD-DEPENDENT OXIDOREDUCTASE"/>
    <property type="match status" value="1"/>
</dbReference>
<dbReference type="InterPro" id="IPR036873">
    <property type="entry name" value="Rhodanese-like_dom_sf"/>
</dbReference>
<protein>
    <submittedName>
        <fullName evidence="2">Rhodanese-like protein</fullName>
    </submittedName>
</protein>